<keyword evidence="7" id="KW-0406">Ion transport</keyword>
<reference evidence="16 17" key="1">
    <citation type="submission" date="2019-08" db="EMBL/GenBank/DDBJ databases">
        <authorList>
            <person name="Liang Q."/>
        </authorList>
    </citation>
    <scope>NUCLEOTIDE SEQUENCE [LARGE SCALE GENOMIC DNA]</scope>
    <source>
        <strain evidence="16 17">V1718</strain>
    </source>
</reference>
<dbReference type="EMBL" id="CP042467">
    <property type="protein sequence ID" value="QED26451.1"/>
    <property type="molecule type" value="Genomic_DNA"/>
</dbReference>
<evidence type="ECO:0000259" key="13">
    <source>
        <dbReference type="Pfam" id="PF04039"/>
    </source>
</evidence>
<evidence type="ECO:0000313" key="17">
    <source>
        <dbReference type="Proteomes" id="UP000321595"/>
    </source>
</evidence>
<feature type="transmembrane region" description="Helical" evidence="10">
    <location>
        <begin position="366"/>
        <end position="389"/>
    </location>
</feature>
<feature type="transmembrane region" description="Helical" evidence="10">
    <location>
        <begin position="750"/>
        <end position="768"/>
    </location>
</feature>
<dbReference type="GO" id="GO:0006811">
    <property type="term" value="P:monoatomic ion transport"/>
    <property type="evidence" value="ECO:0007669"/>
    <property type="project" value="UniProtKB-KW"/>
</dbReference>
<feature type="transmembrane region" description="Helical" evidence="10">
    <location>
        <begin position="482"/>
        <end position="503"/>
    </location>
</feature>
<feature type="transmembrane region" description="Helical" evidence="10">
    <location>
        <begin position="270"/>
        <end position="291"/>
    </location>
</feature>
<dbReference type="PANTHER" id="PTHR43373:SF1">
    <property type="entry name" value="NA(+)_H(+) ANTIPORTER SUBUNIT A"/>
    <property type="match status" value="1"/>
</dbReference>
<dbReference type="InterPro" id="IPR025383">
    <property type="entry name" value="MrpA_C/MbhD"/>
</dbReference>
<dbReference type="InterPro" id="IPR050616">
    <property type="entry name" value="CPA3_Na-H_Antiporter_A"/>
</dbReference>
<organism evidence="16 17">
    <name type="scientific">Microvenator marinus</name>
    <dbReference type="NCBI Taxonomy" id="2600177"/>
    <lineage>
        <taxon>Bacteria</taxon>
        <taxon>Deltaproteobacteria</taxon>
        <taxon>Bradymonadales</taxon>
        <taxon>Microvenatoraceae</taxon>
        <taxon>Microvenator</taxon>
    </lineage>
</organism>
<name>A0A5B8XMP5_9DELT</name>
<dbReference type="PANTHER" id="PTHR43373">
    <property type="entry name" value="NA(+)/H(+) ANTIPORTER SUBUNIT"/>
    <property type="match status" value="1"/>
</dbReference>
<feature type="transmembrane region" description="Helical" evidence="10">
    <location>
        <begin position="162"/>
        <end position="188"/>
    </location>
</feature>
<feature type="transmembrane region" description="Helical" evidence="10">
    <location>
        <begin position="240"/>
        <end position="258"/>
    </location>
</feature>
<accession>A0A5B8XMP5</accession>
<feature type="transmembrane region" description="Helical" evidence="10">
    <location>
        <begin position="607"/>
        <end position="626"/>
    </location>
</feature>
<feature type="transmembrane region" description="Helical" evidence="10">
    <location>
        <begin position="456"/>
        <end position="475"/>
    </location>
</feature>
<feature type="transmembrane region" description="Helical" evidence="10">
    <location>
        <begin position="410"/>
        <end position="436"/>
    </location>
</feature>
<keyword evidence="8 10" id="KW-0472">Membrane</keyword>
<feature type="transmembrane region" description="Helical" evidence="10">
    <location>
        <begin position="37"/>
        <end position="57"/>
    </location>
</feature>
<dbReference type="Pfam" id="PF13244">
    <property type="entry name" value="MbhD"/>
    <property type="match status" value="1"/>
</dbReference>
<evidence type="ECO:0000256" key="9">
    <source>
        <dbReference type="RuleBase" id="RU000320"/>
    </source>
</evidence>
<keyword evidence="3" id="KW-0050">Antiport</keyword>
<dbReference type="Pfam" id="PF00662">
    <property type="entry name" value="Proton_antipo_N"/>
    <property type="match status" value="1"/>
</dbReference>
<feature type="domain" description="Na+/H+ antiporter MnhB subunit-related protein" evidence="13">
    <location>
        <begin position="791"/>
        <end position="914"/>
    </location>
</feature>
<evidence type="ECO:0000259" key="12">
    <source>
        <dbReference type="Pfam" id="PF00662"/>
    </source>
</evidence>
<dbReference type="InterPro" id="IPR046806">
    <property type="entry name" value="MrpA_C/MbhE"/>
</dbReference>
<dbReference type="NCBIfam" id="NF009288">
    <property type="entry name" value="PRK12648.1"/>
    <property type="match status" value="1"/>
</dbReference>
<dbReference type="GO" id="GO:0015297">
    <property type="term" value="F:antiporter activity"/>
    <property type="evidence" value="ECO:0007669"/>
    <property type="project" value="UniProtKB-KW"/>
</dbReference>
<evidence type="ECO:0000259" key="14">
    <source>
        <dbReference type="Pfam" id="PF13244"/>
    </source>
</evidence>
<evidence type="ECO:0000256" key="7">
    <source>
        <dbReference type="ARBA" id="ARBA00023065"/>
    </source>
</evidence>
<evidence type="ECO:0000256" key="8">
    <source>
        <dbReference type="ARBA" id="ARBA00023136"/>
    </source>
</evidence>
<protein>
    <submittedName>
        <fullName evidence="16">Monovalent cation/H+ antiporter subunit A</fullName>
    </submittedName>
</protein>
<feature type="domain" description="NADH-Ubiquinone oxidoreductase (complex I) chain 5 N-terminal" evidence="12">
    <location>
        <begin position="63"/>
        <end position="103"/>
    </location>
</feature>
<evidence type="ECO:0000256" key="3">
    <source>
        <dbReference type="ARBA" id="ARBA00022449"/>
    </source>
</evidence>
<dbReference type="Pfam" id="PF04039">
    <property type="entry name" value="MnhB"/>
    <property type="match status" value="1"/>
</dbReference>
<evidence type="ECO:0000256" key="6">
    <source>
        <dbReference type="ARBA" id="ARBA00022989"/>
    </source>
</evidence>
<evidence type="ECO:0000313" key="16">
    <source>
        <dbReference type="EMBL" id="QED26451.1"/>
    </source>
</evidence>
<feature type="transmembrane region" description="Helical" evidence="10">
    <location>
        <begin position="509"/>
        <end position="527"/>
    </location>
</feature>
<evidence type="ECO:0000256" key="1">
    <source>
        <dbReference type="ARBA" id="ARBA00004651"/>
    </source>
</evidence>
<keyword evidence="4" id="KW-1003">Cell membrane</keyword>
<dbReference type="InterPro" id="IPR007182">
    <property type="entry name" value="MnhB"/>
</dbReference>
<gene>
    <name evidence="16" type="ORF">FRD01_04145</name>
</gene>
<feature type="transmembrane region" description="Helical" evidence="10">
    <location>
        <begin position="574"/>
        <end position="595"/>
    </location>
</feature>
<evidence type="ECO:0000256" key="4">
    <source>
        <dbReference type="ARBA" id="ARBA00022475"/>
    </source>
</evidence>
<keyword evidence="17" id="KW-1185">Reference proteome</keyword>
<feature type="transmembrane region" description="Helical" evidence="10">
    <location>
        <begin position="106"/>
        <end position="125"/>
    </location>
</feature>
<feature type="transmembrane region" description="Helical" evidence="10">
    <location>
        <begin position="77"/>
        <end position="100"/>
    </location>
</feature>
<dbReference type="InterPro" id="IPR001750">
    <property type="entry name" value="ND/Mrp_TM"/>
</dbReference>
<feature type="domain" description="MrpA C-terminal/MbhE" evidence="15">
    <location>
        <begin position="690"/>
        <end position="782"/>
    </location>
</feature>
<keyword evidence="2" id="KW-0813">Transport</keyword>
<proteinExistence type="predicted"/>
<keyword evidence="6 10" id="KW-1133">Transmembrane helix</keyword>
<feature type="domain" description="MrpA C-terminal/MbhD" evidence="14">
    <location>
        <begin position="615"/>
        <end position="680"/>
    </location>
</feature>
<dbReference type="Proteomes" id="UP000321595">
    <property type="component" value="Chromosome"/>
</dbReference>
<feature type="transmembrane region" description="Helical" evidence="10">
    <location>
        <begin position="297"/>
        <end position="316"/>
    </location>
</feature>
<dbReference type="AlphaFoldDB" id="A0A5B8XMP5"/>
<keyword evidence="5 9" id="KW-0812">Transmembrane</keyword>
<feature type="transmembrane region" description="Helical" evidence="10">
    <location>
        <begin position="657"/>
        <end position="679"/>
    </location>
</feature>
<evidence type="ECO:0000259" key="15">
    <source>
        <dbReference type="Pfam" id="PF20501"/>
    </source>
</evidence>
<dbReference type="InterPro" id="IPR001516">
    <property type="entry name" value="Proton_antipo_N"/>
</dbReference>
<feature type="transmembrane region" description="Helical" evidence="10">
    <location>
        <begin position="695"/>
        <end position="713"/>
    </location>
</feature>
<feature type="transmembrane region" description="Helical" evidence="10">
    <location>
        <begin position="130"/>
        <end position="150"/>
    </location>
</feature>
<feature type="transmembrane region" description="Helical" evidence="10">
    <location>
        <begin position="851"/>
        <end position="872"/>
    </location>
</feature>
<evidence type="ECO:0000256" key="2">
    <source>
        <dbReference type="ARBA" id="ARBA00022448"/>
    </source>
</evidence>
<dbReference type="Pfam" id="PF20501">
    <property type="entry name" value="MbhE"/>
    <property type="match status" value="1"/>
</dbReference>
<dbReference type="GO" id="GO:0005886">
    <property type="term" value="C:plasma membrane"/>
    <property type="evidence" value="ECO:0007669"/>
    <property type="project" value="UniProtKB-SubCell"/>
</dbReference>
<dbReference type="PRINTS" id="PR01434">
    <property type="entry name" value="NADHDHGNASE5"/>
</dbReference>
<dbReference type="OrthoDB" id="9805769at2"/>
<feature type="transmembrane region" description="Helical" evidence="10">
    <location>
        <begin position="816"/>
        <end position="839"/>
    </location>
</feature>
<feature type="transmembrane region" description="Helical" evidence="10">
    <location>
        <begin position="789"/>
        <end position="810"/>
    </location>
</feature>
<evidence type="ECO:0000256" key="5">
    <source>
        <dbReference type="ARBA" id="ARBA00022692"/>
    </source>
</evidence>
<evidence type="ECO:0000259" key="11">
    <source>
        <dbReference type="Pfam" id="PF00361"/>
    </source>
</evidence>
<feature type="transmembrane region" description="Helical" evidence="10">
    <location>
        <begin position="200"/>
        <end position="220"/>
    </location>
</feature>
<feature type="domain" description="NADH:quinone oxidoreductase/Mrp antiporter transmembrane" evidence="11">
    <location>
        <begin position="126"/>
        <end position="407"/>
    </location>
</feature>
<dbReference type="KEGG" id="bbae:FRD01_04145"/>
<feature type="transmembrane region" description="Helical" evidence="10">
    <location>
        <begin position="633"/>
        <end position="651"/>
    </location>
</feature>
<evidence type="ECO:0000256" key="10">
    <source>
        <dbReference type="SAM" id="Phobius"/>
    </source>
</evidence>
<comment type="subcellular location">
    <subcellularLocation>
        <location evidence="1">Cell membrane</location>
        <topology evidence="1">Multi-pass membrane protein</topology>
    </subcellularLocation>
    <subcellularLocation>
        <location evidence="9">Membrane</location>
        <topology evidence="9">Multi-pass membrane protein</topology>
    </subcellularLocation>
</comment>
<feature type="transmembrane region" description="Helical" evidence="10">
    <location>
        <begin position="892"/>
        <end position="915"/>
    </location>
</feature>
<dbReference type="Pfam" id="PF00361">
    <property type="entry name" value="Proton_antipo_M"/>
    <property type="match status" value="1"/>
</dbReference>
<sequence length="936" mass="101337">MSILLIVLLPFLGILPAWLLASKSRQASMIGALIPPLAGLGVLATLVPQVMAGEVLVQSWPWIESLGLNIAFRLDGLGMLFSLLVLGIGALVVVYGYYYLGKNDPIGPFYAMLMTFMGAMMGVVLSENLILLVMFWELTSISSFLLIGYWKHLPAARQGARLALAITGGGGLLMLGGVILLGMIVGSYDLSVVLASNEKILNHSLYPIMLVLVLMGAFTKSAQFPFHFWLPNAMTAPTPVSAYLHSATMVKAGVFLLARLHPALSGSELWFILVTGAGLTTMVFSAYVALFKHDLKGLLAYSTISHLGLITALFGFSTKLATVAAVFHIFNHAAFKASLFMTAGIIDHEAGTRDARILSGLRHSMPFTFGLALLGAAAMGGAPFFNGFLSKEMFFEEAFRLMEHPFMTGVVWSWAIPAAVVVGGLCSVAYSIRFVHDVFFGPEAHDLPGHPHDPPIGMRAPVAILVGICVVVGVYPPLIQKFISVCAAPVVGSALPDYYLWWWHGFTPALYMTMVAVAAGIGFYMVWKKVHQFHLDQNIPEISGKALFEKFMDSSVLAARGLTQELDNGSLQRYMAFSFMAAIVAGSLGFIQFGVFEGDKAPTPAPLAAIIPWFLLVAASLMTIYYQRKRLTALVFISVVGLIVSLSFIYLSAPDLGLTQISVEVVTILLMLLTLYVLPQRTPNESSPERRTRDAIIAILGGGGIAFLAYSVFTRNFESIAGYYLEKSVPEGGGTNVVNVTLVDFRGFDTMGEISVLAIAAVGILIMLTGRRPDTPDYAKPREEQAFPAMLTATTRPLMALILLVAIYIFMRGHNLPGGGFIAGLVASVALTIQYVASGINWTNERLKVDFVRLCGIGVLIAVATGLGSWFFGYPFLTSSVYHLHLPAIGEIHLASAIPFDLGVFFVVVGCMLTIMKRVSEYQRCDEVKNSQTRQP</sequence>
<dbReference type="RefSeq" id="WP_146957896.1">
    <property type="nucleotide sequence ID" value="NZ_CP042467.1"/>
</dbReference>